<feature type="transmembrane region" description="Helical" evidence="9">
    <location>
        <begin position="21"/>
        <end position="43"/>
    </location>
</feature>
<feature type="transmembrane region" description="Helical" evidence="9">
    <location>
        <begin position="256"/>
        <end position="280"/>
    </location>
</feature>
<keyword evidence="3" id="KW-0813">Transport</keyword>
<evidence type="ECO:0000256" key="6">
    <source>
        <dbReference type="ARBA" id="ARBA00022989"/>
    </source>
</evidence>
<dbReference type="PANTHER" id="PTHR21716:SF53">
    <property type="entry name" value="PERMEASE PERM-RELATED"/>
    <property type="match status" value="1"/>
</dbReference>
<sequence length="492" mass="53600">MEELQREEELKKTEKAKRTFYRAWGIIGIVVIVAGIGYVLRILSTPLSIVMWATLFVFILRSPVAFFESKGIPRVWGTAISYVVMFAVLSVLVAIMFSPTDGIGEQAENFIASIPGWATNVADWINANYDQYAHMFDETTVREWLDSFLSSMSAWANELASASATSILDFTSGLANSLMIIIFGLIVAFWILMELPAMGREFRRMVPDRFSDDVEMLYLTVTQAMGGYVRATLVVCLSIGVACGLVFGIASVPNAAVLALIAAVLNVIPVVGHWIGLFLVTGIALFSGPITAVIVFVSTLIIQEIVYMLIQPKLMSNSVDVHPALVIVAMFIGSSAGTALAGIVGSIVGMLISIPVAAILKSLFVYYYERGTDRQLVSEDGVFFKATPQHDQTDDTKPDAMADAVAPVHRAEAGVTSSFVPWFTGRMPVDLSYDGEESEEPHASAGLTGKLTERIRGRHAADTQDADDSGLDIHVTDAQIVDEERRNRHTGR</sequence>
<evidence type="ECO:0000256" key="4">
    <source>
        <dbReference type="ARBA" id="ARBA00022475"/>
    </source>
</evidence>
<evidence type="ECO:0000256" key="2">
    <source>
        <dbReference type="ARBA" id="ARBA00009773"/>
    </source>
</evidence>
<feature type="transmembrane region" description="Helical" evidence="9">
    <location>
        <begin position="292"/>
        <end position="310"/>
    </location>
</feature>
<dbReference type="GO" id="GO:0055085">
    <property type="term" value="P:transmembrane transport"/>
    <property type="evidence" value="ECO:0007669"/>
    <property type="project" value="TreeGrafter"/>
</dbReference>
<dbReference type="GO" id="GO:0005886">
    <property type="term" value="C:plasma membrane"/>
    <property type="evidence" value="ECO:0007669"/>
    <property type="project" value="UniProtKB-SubCell"/>
</dbReference>
<keyword evidence="11" id="KW-1185">Reference proteome</keyword>
<dbReference type="KEGG" id="shi:Shel_07790"/>
<reference evidence="10 11" key="1">
    <citation type="journal article" date="2009" name="Stand. Genomic Sci.">
        <title>Complete genome sequence of Slackia heliotrinireducens type strain (RHS 1).</title>
        <authorList>
            <person name="Pukall R."/>
            <person name="Lapidus A."/>
            <person name="Nolan M."/>
            <person name="Copeland A."/>
            <person name="Glavina Del Rio T."/>
            <person name="Lucas S."/>
            <person name="Chen F."/>
            <person name="Tice H."/>
            <person name="Cheng J.F."/>
            <person name="Chertkov O."/>
            <person name="Bruce D."/>
            <person name="Goodwin L."/>
            <person name="Kuske C."/>
            <person name="Brettin T."/>
            <person name="Detter J.C."/>
            <person name="Han C."/>
            <person name="Pitluck S."/>
            <person name="Pati A."/>
            <person name="Mavrommatis K."/>
            <person name="Ivanova N."/>
            <person name="Ovchinnikova G."/>
            <person name="Chen A."/>
            <person name="Palaniappan K."/>
            <person name="Schneider S."/>
            <person name="Rohde M."/>
            <person name="Chain P."/>
            <person name="D'haeseleer P."/>
            <person name="Goker M."/>
            <person name="Bristow J."/>
            <person name="Eisen J.A."/>
            <person name="Markowitz V."/>
            <person name="Kyrpides N.C."/>
            <person name="Klenk H.P."/>
            <person name="Hugenholtz P."/>
        </authorList>
    </citation>
    <scope>NUCLEOTIDE SEQUENCE [LARGE SCALE GENOMIC DNA]</scope>
    <source>
        <strain evidence="11">ATCC 29202 / DSM 20476 / NCTC 11029 / RHS 1</strain>
    </source>
</reference>
<evidence type="ECO:0000313" key="10">
    <source>
        <dbReference type="EMBL" id="ACV21835.1"/>
    </source>
</evidence>
<feature type="compositionally biased region" description="Basic and acidic residues" evidence="8">
    <location>
        <begin position="451"/>
        <end position="462"/>
    </location>
</feature>
<dbReference type="PANTHER" id="PTHR21716">
    <property type="entry name" value="TRANSMEMBRANE PROTEIN"/>
    <property type="match status" value="1"/>
</dbReference>
<feature type="transmembrane region" description="Helical" evidence="9">
    <location>
        <begin position="174"/>
        <end position="195"/>
    </location>
</feature>
<organism evidence="10 11">
    <name type="scientific">Slackia heliotrinireducens (strain ATCC 29202 / DSM 20476 / NCTC 11029 / RHS 1)</name>
    <name type="common">Peptococcus heliotrinreducens</name>
    <dbReference type="NCBI Taxonomy" id="471855"/>
    <lineage>
        <taxon>Bacteria</taxon>
        <taxon>Bacillati</taxon>
        <taxon>Actinomycetota</taxon>
        <taxon>Coriobacteriia</taxon>
        <taxon>Eggerthellales</taxon>
        <taxon>Eggerthellaceae</taxon>
        <taxon>Slackia</taxon>
    </lineage>
</organism>
<name>C7N4K0_SLAHD</name>
<evidence type="ECO:0000256" key="9">
    <source>
        <dbReference type="SAM" id="Phobius"/>
    </source>
</evidence>
<keyword evidence="6 9" id="KW-1133">Transmembrane helix</keyword>
<evidence type="ECO:0000313" key="11">
    <source>
        <dbReference type="Proteomes" id="UP000002026"/>
    </source>
</evidence>
<dbReference type="STRING" id="471855.Shel_07790"/>
<dbReference type="EMBL" id="CP001684">
    <property type="protein sequence ID" value="ACV21835.1"/>
    <property type="molecule type" value="Genomic_DNA"/>
</dbReference>
<feature type="region of interest" description="Disordered" evidence="8">
    <location>
        <begin position="434"/>
        <end position="492"/>
    </location>
</feature>
<feature type="transmembrane region" description="Helical" evidence="9">
    <location>
        <begin position="228"/>
        <end position="250"/>
    </location>
</feature>
<evidence type="ECO:0000256" key="5">
    <source>
        <dbReference type="ARBA" id="ARBA00022692"/>
    </source>
</evidence>
<keyword evidence="4" id="KW-1003">Cell membrane</keyword>
<gene>
    <name evidence="10" type="ordered locus">Shel_07790</name>
</gene>
<feature type="transmembrane region" description="Helical" evidence="9">
    <location>
        <begin position="348"/>
        <end position="368"/>
    </location>
</feature>
<dbReference type="RefSeq" id="WP_012797939.1">
    <property type="nucleotide sequence ID" value="NC_013165.1"/>
</dbReference>
<comment type="subcellular location">
    <subcellularLocation>
        <location evidence="1">Cell membrane</location>
        <topology evidence="1">Multi-pass membrane protein</topology>
    </subcellularLocation>
</comment>
<proteinExistence type="inferred from homology"/>
<dbReference type="InterPro" id="IPR002549">
    <property type="entry name" value="AI-2E-like"/>
</dbReference>
<dbReference type="Proteomes" id="UP000002026">
    <property type="component" value="Chromosome"/>
</dbReference>
<evidence type="ECO:0000256" key="3">
    <source>
        <dbReference type="ARBA" id="ARBA00022448"/>
    </source>
</evidence>
<feature type="transmembrane region" description="Helical" evidence="9">
    <location>
        <begin position="49"/>
        <end position="67"/>
    </location>
</feature>
<dbReference type="eggNOG" id="COG0628">
    <property type="taxonomic scope" value="Bacteria"/>
</dbReference>
<evidence type="ECO:0000256" key="1">
    <source>
        <dbReference type="ARBA" id="ARBA00004651"/>
    </source>
</evidence>
<keyword evidence="5 9" id="KW-0812">Transmembrane</keyword>
<evidence type="ECO:0000256" key="7">
    <source>
        <dbReference type="ARBA" id="ARBA00023136"/>
    </source>
</evidence>
<dbReference type="HOGENOM" id="CLU_031275_7_0_11"/>
<protein>
    <submittedName>
        <fullName evidence="10">Predicted permease</fullName>
    </submittedName>
</protein>
<comment type="similarity">
    <text evidence="2">Belongs to the autoinducer-2 exporter (AI-2E) (TC 2.A.86) family.</text>
</comment>
<accession>C7N4K0</accession>
<evidence type="ECO:0000256" key="8">
    <source>
        <dbReference type="SAM" id="MobiDB-lite"/>
    </source>
</evidence>
<dbReference type="Pfam" id="PF01594">
    <property type="entry name" value="AI-2E_transport"/>
    <property type="match status" value="1"/>
</dbReference>
<dbReference type="AlphaFoldDB" id="C7N4K0"/>
<keyword evidence="7 9" id="KW-0472">Membrane</keyword>
<feature type="transmembrane region" description="Helical" evidence="9">
    <location>
        <begin position="79"/>
        <end position="97"/>
    </location>
</feature>